<proteinExistence type="predicted"/>
<gene>
    <name evidence="1" type="ORF">FJZ47_25640</name>
</gene>
<dbReference type="InterPro" id="IPR025132">
    <property type="entry name" value="DUF4058"/>
</dbReference>
<reference evidence="1" key="1">
    <citation type="submission" date="2019-03" db="EMBL/GenBank/DDBJ databases">
        <title>Lake Tanganyika Metagenome-Assembled Genomes (MAGs).</title>
        <authorList>
            <person name="Tran P."/>
        </authorList>
    </citation>
    <scope>NUCLEOTIDE SEQUENCE</scope>
    <source>
        <strain evidence="1">K_DeepCast_65m_m2_066</strain>
    </source>
</reference>
<comment type="caution">
    <text evidence="1">The sequence shown here is derived from an EMBL/GenBank/DDBJ whole genome shotgun (WGS) entry which is preliminary data.</text>
</comment>
<protein>
    <submittedName>
        <fullName evidence="1">DUF4058 family protein</fullName>
    </submittedName>
</protein>
<dbReference type="Proteomes" id="UP000712673">
    <property type="component" value="Unassembled WGS sequence"/>
</dbReference>
<dbReference type="Pfam" id="PF13267">
    <property type="entry name" value="DUF4058"/>
    <property type="match status" value="1"/>
</dbReference>
<sequence length="25" mass="2839">MPTPFPGMDPYLEQPGLWLDVHNAL</sequence>
<feature type="non-terminal residue" evidence="1">
    <location>
        <position position="25"/>
    </location>
</feature>
<accession>A0A937W518</accession>
<organism evidence="1 2">
    <name type="scientific">Tectimicrobiota bacterium</name>
    <dbReference type="NCBI Taxonomy" id="2528274"/>
    <lineage>
        <taxon>Bacteria</taxon>
        <taxon>Pseudomonadati</taxon>
        <taxon>Nitrospinota/Tectimicrobiota group</taxon>
        <taxon>Candidatus Tectimicrobiota</taxon>
    </lineage>
</organism>
<dbReference type="AlphaFoldDB" id="A0A937W518"/>
<evidence type="ECO:0000313" key="2">
    <source>
        <dbReference type="Proteomes" id="UP000712673"/>
    </source>
</evidence>
<name>A0A937W518_UNCTE</name>
<dbReference type="EMBL" id="VGLS01001228">
    <property type="protein sequence ID" value="MBM3227164.1"/>
    <property type="molecule type" value="Genomic_DNA"/>
</dbReference>
<evidence type="ECO:0000313" key="1">
    <source>
        <dbReference type="EMBL" id="MBM3227164.1"/>
    </source>
</evidence>